<dbReference type="Proteomes" id="UP001595841">
    <property type="component" value="Unassembled WGS sequence"/>
</dbReference>
<evidence type="ECO:0000313" key="1">
    <source>
        <dbReference type="EMBL" id="MFC4218951.1"/>
    </source>
</evidence>
<gene>
    <name evidence="1" type="ORF">ACFOWS_02335</name>
</gene>
<dbReference type="EMBL" id="JBHSCL010000003">
    <property type="protein sequence ID" value="MFC4218951.1"/>
    <property type="molecule type" value="Genomic_DNA"/>
</dbReference>
<dbReference type="InterPro" id="IPR022298">
    <property type="entry name" value="Conjug_transposon_TraN"/>
</dbReference>
<organism evidence="1 2">
    <name type="scientific">Flagellimonas marina</name>
    <dbReference type="NCBI Taxonomy" id="1775168"/>
    <lineage>
        <taxon>Bacteria</taxon>
        <taxon>Pseudomonadati</taxon>
        <taxon>Bacteroidota</taxon>
        <taxon>Flavobacteriia</taxon>
        <taxon>Flavobacteriales</taxon>
        <taxon>Flavobacteriaceae</taxon>
        <taxon>Flagellimonas</taxon>
    </lineage>
</organism>
<protein>
    <submittedName>
        <fullName evidence="1">DUF4138 domain-containing protein</fullName>
    </submittedName>
</protein>
<keyword evidence="2" id="KW-1185">Reference proteome</keyword>
<evidence type="ECO:0000313" key="2">
    <source>
        <dbReference type="Proteomes" id="UP001595841"/>
    </source>
</evidence>
<reference evidence="2" key="1">
    <citation type="journal article" date="2019" name="Int. J. Syst. Evol. Microbiol.">
        <title>The Global Catalogue of Microorganisms (GCM) 10K type strain sequencing project: providing services to taxonomists for standard genome sequencing and annotation.</title>
        <authorList>
            <consortium name="The Broad Institute Genomics Platform"/>
            <consortium name="The Broad Institute Genome Sequencing Center for Infectious Disease"/>
            <person name="Wu L."/>
            <person name="Ma J."/>
        </authorList>
    </citation>
    <scope>NUCLEOTIDE SEQUENCE [LARGE SCALE GENOMIC DNA]</scope>
    <source>
        <strain evidence="2">CGMCC 1.15774</strain>
    </source>
</reference>
<dbReference type="RefSeq" id="WP_379762338.1">
    <property type="nucleotide sequence ID" value="NZ_JBHSCL010000003.1"/>
</dbReference>
<accession>A0ABV8PI80</accession>
<dbReference type="Pfam" id="PF13595">
    <property type="entry name" value="DUF4138"/>
    <property type="match status" value="1"/>
</dbReference>
<proteinExistence type="predicted"/>
<sequence>MKRSGLVLCALVLFFLNILWGQESLDTIYANESKNVALFFPSTIRQAVVGNDDFVFSYDREEAGYFGLLQGVEGVESNLLVITSDHQVYAYILKYSKELSQLNHFIREGDGIGRIGPATESELKRDSLVMEPSHYDRFSGVLLEEKPKVMATKRKMGIRLRLEYMVYHGDEVYLVFGIRNRSGIDFEVDRLEVIRVNGSAKRRASYQEIPLEPIYGHGVPNMVKDGEMVRFVYVLPKFVLGDKEGLKLVLEELHGNRRVELRPF</sequence>
<comment type="caution">
    <text evidence="1">The sequence shown here is derived from an EMBL/GenBank/DDBJ whole genome shotgun (WGS) entry which is preliminary data.</text>
</comment>
<name>A0ABV8PI80_9FLAO</name>